<evidence type="ECO:0000259" key="13">
    <source>
        <dbReference type="PROSITE" id="PS51192"/>
    </source>
</evidence>
<dbReference type="Pfam" id="PF00271">
    <property type="entry name" value="Helicase_C"/>
    <property type="match status" value="1"/>
</dbReference>
<keyword evidence="8" id="KW-0413">Isomerase</keyword>
<keyword evidence="7" id="KW-0238">DNA-binding</keyword>
<dbReference type="PROSITE" id="PS00690">
    <property type="entry name" value="DEAH_ATP_HELICASE"/>
    <property type="match status" value="1"/>
</dbReference>
<keyword evidence="9 11" id="KW-0539">Nucleus</keyword>
<evidence type="ECO:0000256" key="3">
    <source>
        <dbReference type="ARBA" id="ARBA00022741"/>
    </source>
</evidence>
<dbReference type="FunFam" id="3.40.50.300:FF:000296">
    <property type="entry name" value="ATP-dependent DNA helicase RecQ"/>
    <property type="match status" value="1"/>
</dbReference>
<evidence type="ECO:0000259" key="14">
    <source>
        <dbReference type="PROSITE" id="PS51194"/>
    </source>
</evidence>
<dbReference type="InterPro" id="IPR002464">
    <property type="entry name" value="DNA/RNA_helicase_DEAH_CS"/>
</dbReference>
<dbReference type="EC" id="5.6.2.4" evidence="11"/>
<evidence type="ECO:0000256" key="11">
    <source>
        <dbReference type="RuleBase" id="RU364117"/>
    </source>
</evidence>
<dbReference type="InterPro" id="IPR032284">
    <property type="entry name" value="RecQ_Zn-bd"/>
</dbReference>
<keyword evidence="5 11" id="KW-0347">Helicase</keyword>
<dbReference type="PANTHER" id="PTHR13710:SF153">
    <property type="entry name" value="RECQ-LIKE DNA HELICASE BLM"/>
    <property type="match status" value="1"/>
</dbReference>
<dbReference type="GO" id="GO:0009378">
    <property type="term" value="F:four-way junction helicase activity"/>
    <property type="evidence" value="ECO:0007669"/>
    <property type="project" value="TreeGrafter"/>
</dbReference>
<dbReference type="InterPro" id="IPR027417">
    <property type="entry name" value="P-loop_NTPase"/>
</dbReference>
<dbReference type="PROSITE" id="PS51192">
    <property type="entry name" value="HELICASE_ATP_BIND_1"/>
    <property type="match status" value="1"/>
</dbReference>
<dbReference type="InterPro" id="IPR036388">
    <property type="entry name" value="WH-like_DNA-bd_sf"/>
</dbReference>
<evidence type="ECO:0000256" key="7">
    <source>
        <dbReference type="ARBA" id="ARBA00023125"/>
    </source>
</evidence>
<evidence type="ECO:0000256" key="6">
    <source>
        <dbReference type="ARBA" id="ARBA00022840"/>
    </source>
</evidence>
<comment type="similarity">
    <text evidence="2 11">Belongs to the helicase family. RecQ subfamily.</text>
</comment>
<feature type="region of interest" description="Disordered" evidence="12">
    <location>
        <begin position="705"/>
        <end position="790"/>
    </location>
</feature>
<evidence type="ECO:0000256" key="9">
    <source>
        <dbReference type="ARBA" id="ARBA00023242"/>
    </source>
</evidence>
<dbReference type="CDD" id="cd17920">
    <property type="entry name" value="DEXHc_RecQ"/>
    <property type="match status" value="1"/>
</dbReference>
<dbReference type="InterPro" id="IPR011545">
    <property type="entry name" value="DEAD/DEAH_box_helicase_dom"/>
</dbReference>
<keyword evidence="3 11" id="KW-0547">Nucleotide-binding</keyword>
<comment type="catalytic activity">
    <reaction evidence="11">
        <text>ATP + H2O = ADP + phosphate + H(+)</text>
        <dbReference type="Rhea" id="RHEA:13065"/>
        <dbReference type="ChEBI" id="CHEBI:15377"/>
        <dbReference type="ChEBI" id="CHEBI:15378"/>
        <dbReference type="ChEBI" id="CHEBI:30616"/>
        <dbReference type="ChEBI" id="CHEBI:43474"/>
        <dbReference type="ChEBI" id="CHEBI:456216"/>
    </reaction>
</comment>
<dbReference type="GO" id="GO:0016787">
    <property type="term" value="F:hydrolase activity"/>
    <property type="evidence" value="ECO:0007669"/>
    <property type="project" value="UniProtKB-KW"/>
</dbReference>
<comment type="caution">
    <text evidence="15">The sequence shown here is derived from an EMBL/GenBank/DDBJ whole genome shotgun (WGS) entry which is preliminary data.</text>
</comment>
<reference evidence="15" key="1">
    <citation type="submission" date="2023-08" db="EMBL/GenBank/DDBJ databases">
        <title>Draft sequence of the Babesia gibsoni genome.</title>
        <authorList>
            <person name="Yamagishi J.Y."/>
            <person name="Xuan X.X."/>
        </authorList>
    </citation>
    <scope>NUCLEOTIDE SEQUENCE</scope>
    <source>
        <strain evidence="15">Azabu</strain>
    </source>
</reference>
<evidence type="ECO:0000256" key="8">
    <source>
        <dbReference type="ARBA" id="ARBA00023235"/>
    </source>
</evidence>
<evidence type="ECO:0000256" key="4">
    <source>
        <dbReference type="ARBA" id="ARBA00022801"/>
    </source>
</evidence>
<dbReference type="InterPro" id="IPR001650">
    <property type="entry name" value="Helicase_C-like"/>
</dbReference>
<keyword evidence="4 11" id="KW-0378">Hydrolase</keyword>
<evidence type="ECO:0000256" key="12">
    <source>
        <dbReference type="SAM" id="MobiDB-lite"/>
    </source>
</evidence>
<comment type="subcellular location">
    <subcellularLocation>
        <location evidence="1 11">Nucleus</location>
    </subcellularLocation>
</comment>
<dbReference type="CDD" id="cd18794">
    <property type="entry name" value="SF2_C_RecQ"/>
    <property type="match status" value="1"/>
</dbReference>
<dbReference type="Pfam" id="PF00270">
    <property type="entry name" value="DEAD"/>
    <property type="match status" value="1"/>
</dbReference>
<dbReference type="PANTHER" id="PTHR13710">
    <property type="entry name" value="DNA HELICASE RECQ FAMILY MEMBER"/>
    <property type="match status" value="1"/>
</dbReference>
<dbReference type="Proteomes" id="UP001230268">
    <property type="component" value="Unassembled WGS sequence"/>
</dbReference>
<dbReference type="SUPFAM" id="SSF52540">
    <property type="entry name" value="P-loop containing nucleoside triphosphate hydrolases"/>
    <property type="match status" value="1"/>
</dbReference>
<dbReference type="AlphaFoldDB" id="A0AAD8LJ17"/>
<keyword evidence="16" id="KW-1185">Reference proteome</keyword>
<protein>
    <recommendedName>
        <fullName evidence="11">ATP-dependent DNA helicase</fullName>
        <ecNumber evidence="11">5.6.2.4</ecNumber>
    </recommendedName>
</protein>
<dbReference type="InterPro" id="IPR014001">
    <property type="entry name" value="Helicase_ATP-bd"/>
</dbReference>
<dbReference type="EMBL" id="JAVEPI010000002">
    <property type="protein sequence ID" value="KAK1443660.1"/>
    <property type="molecule type" value="Genomic_DNA"/>
</dbReference>
<proteinExistence type="inferred from homology"/>
<feature type="domain" description="Helicase ATP-binding" evidence="13">
    <location>
        <begin position="197"/>
        <end position="377"/>
    </location>
</feature>
<keyword evidence="6 11" id="KW-0067">ATP-binding</keyword>
<evidence type="ECO:0000256" key="1">
    <source>
        <dbReference type="ARBA" id="ARBA00004123"/>
    </source>
</evidence>
<dbReference type="Gene3D" id="3.40.50.300">
    <property type="entry name" value="P-loop containing nucleotide triphosphate hydrolases"/>
    <property type="match status" value="2"/>
</dbReference>
<evidence type="ECO:0000313" key="15">
    <source>
        <dbReference type="EMBL" id="KAK1443660.1"/>
    </source>
</evidence>
<dbReference type="NCBIfam" id="TIGR00614">
    <property type="entry name" value="recQ_fam"/>
    <property type="match status" value="1"/>
</dbReference>
<dbReference type="GO" id="GO:0003677">
    <property type="term" value="F:DNA binding"/>
    <property type="evidence" value="ECO:0007669"/>
    <property type="project" value="UniProtKB-KW"/>
</dbReference>
<dbReference type="GO" id="GO:0005737">
    <property type="term" value="C:cytoplasm"/>
    <property type="evidence" value="ECO:0007669"/>
    <property type="project" value="TreeGrafter"/>
</dbReference>
<dbReference type="GO" id="GO:0005634">
    <property type="term" value="C:nucleus"/>
    <property type="evidence" value="ECO:0007669"/>
    <property type="project" value="UniProtKB-SubCell"/>
</dbReference>
<dbReference type="PROSITE" id="PS51194">
    <property type="entry name" value="HELICASE_CTER"/>
    <property type="match status" value="1"/>
</dbReference>
<sequence>MAAEEKDRFLKSQVVNNYHEIFPSFSKHLQPKLPSEANDGHIGDCDSHQGVVYRIGLEELISFNPESYNSEIEHTVPFTHRRSVHRNRKFRGTGTGGGAGCDIYVPSDGGRQYNYGGYDSEDEDGYASYGQDHTAQKERYRYVLQKDGEDERAAPEIVYSNNHDRWSGDFEWSEMVHKINREVFGNTHFRQNQLEVINCILSRRDTFVVIPTGGGKSLCFQLPAVYDGMTGKNGVTVVVMPLVALIQDQMKRLNELNIPCHALIGDVSWADRQNIFGDIRDVTCSSFVLFVTPEGVATSRALLKALKELEQQGRLSRFIVDEAHCVSVWGNDFRPDYKEMGLLKHEFPRVPVCAFTATATEKVIHDVSRELRLVSPTVFKSSFNRPNLRYEVVEKERNADKAMEQLIAIITQRFKNQCGIIYCLSCIEVEKVAEALSKHVSVAPYHAQMNMHTRNAYYKDWMSGKVKIMVATIAFGMGIDKGDVRFVIHFSLPKSIENYFQESGRAGRDGLNATCIICYAFHDYQRLLLLINRTTQNGTADNLSTHLRSILKLVEYCQSSFICRRKFLLSYFGESLKERCNIPCDTCSTNLHKRFIQRNCQQEALYICENMMYSRRDHENKPINFTLANLHKLLLGRPAMKHSLSGYLKNRGFSSEMALLLLRYMVIHQLLIERIVNVSGNNYASFYIGVNSQYRSNLHNMNNLKFPESMQTKPPLKTEKKRPLENSSAKSAKATKESVKKSKTAKGAVKRATTTKKQTARPVTVKKDPLVKDSGRKPATKTGRLKKATS</sequence>
<dbReference type="InterPro" id="IPR004589">
    <property type="entry name" value="DNA_helicase_ATP-dep_RecQ"/>
</dbReference>
<feature type="compositionally biased region" description="Basic and acidic residues" evidence="12">
    <location>
        <begin position="765"/>
        <end position="776"/>
    </location>
</feature>
<dbReference type="GO" id="GO:0005694">
    <property type="term" value="C:chromosome"/>
    <property type="evidence" value="ECO:0007669"/>
    <property type="project" value="TreeGrafter"/>
</dbReference>
<dbReference type="SMART" id="SM00487">
    <property type="entry name" value="DEXDc"/>
    <property type="match status" value="1"/>
</dbReference>
<dbReference type="GO" id="GO:0005524">
    <property type="term" value="F:ATP binding"/>
    <property type="evidence" value="ECO:0007669"/>
    <property type="project" value="UniProtKB-KW"/>
</dbReference>
<dbReference type="GO" id="GO:0000724">
    <property type="term" value="P:double-strand break repair via homologous recombination"/>
    <property type="evidence" value="ECO:0007669"/>
    <property type="project" value="TreeGrafter"/>
</dbReference>
<evidence type="ECO:0000256" key="10">
    <source>
        <dbReference type="ARBA" id="ARBA00034617"/>
    </source>
</evidence>
<evidence type="ECO:0000256" key="5">
    <source>
        <dbReference type="ARBA" id="ARBA00022806"/>
    </source>
</evidence>
<feature type="compositionally biased region" description="Low complexity" evidence="12">
    <location>
        <begin position="750"/>
        <end position="761"/>
    </location>
</feature>
<dbReference type="SMART" id="SM00490">
    <property type="entry name" value="HELICc"/>
    <property type="match status" value="1"/>
</dbReference>
<comment type="catalytic activity">
    <reaction evidence="10 11">
        <text>Couples ATP hydrolysis with the unwinding of duplex DNA by translocating in the 3'-5' direction.</text>
        <dbReference type="EC" id="5.6.2.4"/>
    </reaction>
</comment>
<accession>A0AAD8LJ17</accession>
<feature type="domain" description="Helicase C-terminal" evidence="14">
    <location>
        <begin position="402"/>
        <end position="551"/>
    </location>
</feature>
<gene>
    <name evidence="15" type="ORF">BgAZ_205360</name>
</gene>
<dbReference type="Pfam" id="PF16124">
    <property type="entry name" value="RecQ_Zn_bind"/>
    <property type="match status" value="1"/>
</dbReference>
<name>A0AAD8LJ17_BABGI</name>
<dbReference type="FunFam" id="3.40.50.300:FF:001975">
    <property type="entry name" value="ATP-dependent DNA helicase"/>
    <property type="match status" value="1"/>
</dbReference>
<dbReference type="GO" id="GO:0043138">
    <property type="term" value="F:3'-5' DNA helicase activity"/>
    <property type="evidence" value="ECO:0007669"/>
    <property type="project" value="UniProtKB-EC"/>
</dbReference>
<dbReference type="Gene3D" id="1.10.10.10">
    <property type="entry name" value="Winged helix-like DNA-binding domain superfamily/Winged helix DNA-binding domain"/>
    <property type="match status" value="1"/>
</dbReference>
<organism evidence="15 16">
    <name type="scientific">Babesia gibsoni</name>
    <dbReference type="NCBI Taxonomy" id="33632"/>
    <lineage>
        <taxon>Eukaryota</taxon>
        <taxon>Sar</taxon>
        <taxon>Alveolata</taxon>
        <taxon>Apicomplexa</taxon>
        <taxon>Aconoidasida</taxon>
        <taxon>Piroplasmida</taxon>
        <taxon>Babesiidae</taxon>
        <taxon>Babesia</taxon>
    </lineage>
</organism>
<evidence type="ECO:0000256" key="2">
    <source>
        <dbReference type="ARBA" id="ARBA00005446"/>
    </source>
</evidence>
<evidence type="ECO:0000313" key="16">
    <source>
        <dbReference type="Proteomes" id="UP001230268"/>
    </source>
</evidence>